<comment type="similarity">
    <text evidence="2">Belongs to the V-ATPase 116 kDa subunit family.</text>
</comment>
<dbReference type="PANTHER" id="PTHR11629">
    <property type="entry name" value="VACUOLAR PROTON ATPASES"/>
    <property type="match status" value="1"/>
</dbReference>
<feature type="region of interest" description="Disordered" evidence="8">
    <location>
        <begin position="461"/>
        <end position="486"/>
    </location>
</feature>
<dbReference type="GO" id="GO:0046961">
    <property type="term" value="F:proton-transporting ATPase activity, rotational mechanism"/>
    <property type="evidence" value="ECO:0007669"/>
    <property type="project" value="InterPro"/>
</dbReference>
<evidence type="ECO:0000313" key="11">
    <source>
        <dbReference type="Proteomes" id="UP000246303"/>
    </source>
</evidence>
<protein>
    <submittedName>
        <fullName evidence="10">ATPase</fullName>
    </submittedName>
</protein>
<feature type="transmembrane region" description="Helical" evidence="9">
    <location>
        <begin position="341"/>
        <end position="364"/>
    </location>
</feature>
<keyword evidence="7 9" id="KW-0472">Membrane</keyword>
<evidence type="ECO:0000256" key="4">
    <source>
        <dbReference type="ARBA" id="ARBA00022692"/>
    </source>
</evidence>
<feature type="compositionally biased region" description="Polar residues" evidence="8">
    <location>
        <begin position="466"/>
        <end position="476"/>
    </location>
</feature>
<evidence type="ECO:0000256" key="7">
    <source>
        <dbReference type="ARBA" id="ARBA00023136"/>
    </source>
</evidence>
<gene>
    <name evidence="10" type="ORF">CVS29_09780</name>
</gene>
<dbReference type="GO" id="GO:0007035">
    <property type="term" value="P:vacuolar acidification"/>
    <property type="evidence" value="ECO:0007669"/>
    <property type="project" value="TreeGrafter"/>
</dbReference>
<evidence type="ECO:0000256" key="3">
    <source>
        <dbReference type="ARBA" id="ARBA00022448"/>
    </source>
</evidence>
<feature type="transmembrane region" description="Helical" evidence="9">
    <location>
        <begin position="411"/>
        <end position="438"/>
    </location>
</feature>
<evidence type="ECO:0000256" key="6">
    <source>
        <dbReference type="ARBA" id="ARBA00023065"/>
    </source>
</evidence>
<evidence type="ECO:0000256" key="5">
    <source>
        <dbReference type="ARBA" id="ARBA00022989"/>
    </source>
</evidence>
<dbReference type="InterPro" id="IPR002490">
    <property type="entry name" value="V-ATPase_116kDa_su"/>
</dbReference>
<comment type="caution">
    <text evidence="10">The sequence shown here is derived from an EMBL/GenBank/DDBJ whole genome shotgun (WGS) entry which is preliminary data.</text>
</comment>
<feature type="transmembrane region" description="Helical" evidence="9">
    <location>
        <begin position="184"/>
        <end position="213"/>
    </location>
</feature>
<keyword evidence="3" id="KW-0813">Transport</keyword>
<dbReference type="GO" id="GO:0033179">
    <property type="term" value="C:proton-transporting V-type ATPase, V0 domain"/>
    <property type="evidence" value="ECO:0007669"/>
    <property type="project" value="InterPro"/>
</dbReference>
<evidence type="ECO:0000256" key="1">
    <source>
        <dbReference type="ARBA" id="ARBA00004141"/>
    </source>
</evidence>
<evidence type="ECO:0000256" key="2">
    <source>
        <dbReference type="ARBA" id="ARBA00009904"/>
    </source>
</evidence>
<dbReference type="AlphaFoldDB" id="A0A2V3DRB2"/>
<feature type="transmembrane region" description="Helical" evidence="9">
    <location>
        <begin position="225"/>
        <end position="244"/>
    </location>
</feature>
<feature type="transmembrane region" description="Helical" evidence="9">
    <location>
        <begin position="264"/>
        <end position="285"/>
    </location>
</feature>
<dbReference type="EMBL" id="QHLZ01000005">
    <property type="protein sequence ID" value="PXA65524.1"/>
    <property type="molecule type" value="Genomic_DNA"/>
</dbReference>
<evidence type="ECO:0000313" key="10">
    <source>
        <dbReference type="EMBL" id="PXA65524.1"/>
    </source>
</evidence>
<feature type="transmembrane region" description="Helical" evidence="9">
    <location>
        <begin position="376"/>
        <end position="399"/>
    </location>
</feature>
<name>A0A2V3DRB2_9MICC</name>
<evidence type="ECO:0000256" key="8">
    <source>
        <dbReference type="SAM" id="MobiDB-lite"/>
    </source>
</evidence>
<dbReference type="GO" id="GO:0051117">
    <property type="term" value="F:ATPase binding"/>
    <property type="evidence" value="ECO:0007669"/>
    <property type="project" value="TreeGrafter"/>
</dbReference>
<proteinExistence type="inferred from homology"/>
<dbReference type="GO" id="GO:0016471">
    <property type="term" value="C:vacuolar proton-transporting V-type ATPase complex"/>
    <property type="evidence" value="ECO:0007669"/>
    <property type="project" value="TreeGrafter"/>
</dbReference>
<reference evidence="10 11" key="1">
    <citation type="submission" date="2018-05" db="EMBL/GenBank/DDBJ databases">
        <title>Genetic diversity of glacier-inhabiting Cryobacterium bacteria in China and description of Cryobacterium mengkeensis sp. nov. and Arthrobacter glacialis sp. nov.</title>
        <authorList>
            <person name="Liu Q."/>
            <person name="Xin Y.-H."/>
        </authorList>
    </citation>
    <scope>NUCLEOTIDE SEQUENCE [LARGE SCALE GENOMIC DNA]</scope>
    <source>
        <strain evidence="10 11">GP3</strain>
    </source>
</reference>
<dbReference type="Proteomes" id="UP000246303">
    <property type="component" value="Unassembled WGS sequence"/>
</dbReference>
<keyword evidence="11" id="KW-1185">Reference proteome</keyword>
<keyword evidence="6" id="KW-0406">Ion transport</keyword>
<keyword evidence="5 9" id="KW-1133">Transmembrane helix</keyword>
<dbReference type="Pfam" id="PF01496">
    <property type="entry name" value="V_ATPase_I"/>
    <property type="match status" value="1"/>
</dbReference>
<keyword evidence="4 9" id="KW-0812">Transmembrane</keyword>
<dbReference type="OrthoDB" id="9803814at2"/>
<organism evidence="10 11">
    <name type="scientific">Arthrobacter psychrochitiniphilus</name>
    <dbReference type="NCBI Taxonomy" id="291045"/>
    <lineage>
        <taxon>Bacteria</taxon>
        <taxon>Bacillati</taxon>
        <taxon>Actinomycetota</taxon>
        <taxon>Actinomycetes</taxon>
        <taxon>Micrococcales</taxon>
        <taxon>Micrococcaceae</taxon>
        <taxon>Arthrobacter</taxon>
    </lineage>
</organism>
<accession>A0A2V3DRB2</accession>
<comment type="subcellular location">
    <subcellularLocation>
        <location evidence="1">Membrane</location>
        <topology evidence="1">Multi-pass membrane protein</topology>
    </subcellularLocation>
</comment>
<evidence type="ECO:0000256" key="9">
    <source>
        <dbReference type="SAM" id="Phobius"/>
    </source>
</evidence>
<sequence length="486" mass="50773">MDSGSCATPDPDLTLCWGLLLSCRWMRGACGPPSQRLPPVPAQARCLMRPRESLAPARMQRVALVVAEQDRASMLMEIARNALVELDLPYEPGNGSGEVDKAAAAAVVNGPTAALVGWTPQHGIPALTEALAPLGAAVVPLPGPRWIQPPTLFGGSSREGMSRTLVDTYGTVPYADLDPSRLAALAYVLMFGIMFGDVGHGAMLLACGLVLRSGRIKKLASLKRAWLFVSASGMAAMVFGALYGEAFGPTGLVPVLWLEPLANPVPLLLAGLGVGAFLLAGAYAVGTINRVREGGWGLALYARSGAAGSLLFLSVGLLVWGLAAGIGILTATSIVLSSGSLVFIFIGLYVEAGGGGTAVVQAFIELMDTIIRLGSNIVSFARLAAFGLTHAALLMVVWNGTTALWVPGWRAGAAVLLFLVGNIVTFALEALVAGIQALRLEYYELFSRIFQTEGRPFKPWAPEATTVGNPATTTADTGIPAERQLP</sequence>
<dbReference type="PANTHER" id="PTHR11629:SF63">
    <property type="entry name" value="V-TYPE PROTON ATPASE SUBUNIT A"/>
    <property type="match status" value="1"/>
</dbReference>
<feature type="transmembrane region" description="Helical" evidence="9">
    <location>
        <begin position="306"/>
        <end position="329"/>
    </location>
</feature>